<dbReference type="Pfam" id="PF13620">
    <property type="entry name" value="CarboxypepD_reg"/>
    <property type="match status" value="1"/>
</dbReference>
<keyword evidence="1" id="KW-0378">Hydrolase</keyword>
<proteinExistence type="predicted"/>
<dbReference type="SUPFAM" id="SSF49464">
    <property type="entry name" value="Carboxypeptidase regulatory domain-like"/>
    <property type="match status" value="1"/>
</dbReference>
<gene>
    <name evidence="1" type="ORF">JR347_17660</name>
</gene>
<dbReference type="GO" id="GO:0030246">
    <property type="term" value="F:carbohydrate binding"/>
    <property type="evidence" value="ECO:0007669"/>
    <property type="project" value="InterPro"/>
</dbReference>
<dbReference type="AlphaFoldDB" id="A0A974WKE4"/>
<dbReference type="Gene3D" id="2.60.40.1120">
    <property type="entry name" value="Carboxypeptidase-like, regulatory domain"/>
    <property type="match status" value="1"/>
</dbReference>
<protein>
    <submittedName>
        <fullName evidence="1">Carboxypeptidase regulatory-like domain-containing protein</fullName>
    </submittedName>
</protein>
<dbReference type="SUPFAM" id="SSF49452">
    <property type="entry name" value="Starch-binding domain-like"/>
    <property type="match status" value="1"/>
</dbReference>
<reference evidence="1" key="1">
    <citation type="submission" date="2021-02" db="EMBL/GenBank/DDBJ databases">
        <title>Fulvivirga sp. S481 isolated from sea water.</title>
        <authorList>
            <person name="Bae S.S."/>
            <person name="Baek K."/>
        </authorList>
    </citation>
    <scope>NUCLEOTIDE SEQUENCE</scope>
    <source>
        <strain evidence="1">S481</strain>
    </source>
</reference>
<evidence type="ECO:0000313" key="2">
    <source>
        <dbReference type="Proteomes" id="UP000662783"/>
    </source>
</evidence>
<dbReference type="InterPro" id="IPR013784">
    <property type="entry name" value="Carb-bd-like_fold"/>
</dbReference>
<dbReference type="EMBL" id="CP070608">
    <property type="protein sequence ID" value="QSE99443.1"/>
    <property type="molecule type" value="Genomic_DNA"/>
</dbReference>
<organism evidence="1 2">
    <name type="scientific">Fulvivirga lutea</name>
    <dbReference type="NCBI Taxonomy" id="2810512"/>
    <lineage>
        <taxon>Bacteria</taxon>
        <taxon>Pseudomonadati</taxon>
        <taxon>Bacteroidota</taxon>
        <taxon>Cytophagia</taxon>
        <taxon>Cytophagales</taxon>
        <taxon>Fulvivirgaceae</taxon>
        <taxon>Fulvivirga</taxon>
    </lineage>
</organism>
<sequence>MFAMAGNTWLSTIKFEFMKINIVYSLLALLVIFSSCDDGDDGAPATGTLSGTITDGADGTGLLDASIIVFNSDTNTPINTVVSDADGNYAVNLEPGTYFTKVTKQGYFSVPAQGVSGIPFTIEAGVTITQDITLFESNDNNLGLISGEVTSGGTGIGGVLIVAQGGGEAYSSVSNSEGVYKMFNVGTGNYLVEGFIAGYNSGNASATVALDIETENVDIELNEGAGGSLTGQLQFLATENAEVDVALVHPKTKETIPGLSTFTNGGAYILSNIPDGTYIARATFANDNLVMDPNNIFKFGEPQVSIVGTAEEQDFAVTGSVELIAPTNTLSSVTPFETTDTAPVFNWVAYPSTSDYVIEVTDATTGEVIWGGIQQDGTASVKNIEIPSSQTSIQYNEDGNATVAALEVGKVYRWRIMASKDAQAAPGWNLISASEDQVGLIKIVE</sequence>
<dbReference type="GO" id="GO:0004180">
    <property type="term" value="F:carboxypeptidase activity"/>
    <property type="evidence" value="ECO:0007669"/>
    <property type="project" value="UniProtKB-KW"/>
</dbReference>
<dbReference type="InterPro" id="IPR008969">
    <property type="entry name" value="CarboxyPept-like_regulatory"/>
</dbReference>
<dbReference type="Proteomes" id="UP000662783">
    <property type="component" value="Chromosome"/>
</dbReference>
<name>A0A974WKE4_9BACT</name>
<accession>A0A974WKE4</accession>
<keyword evidence="1" id="KW-0121">Carboxypeptidase</keyword>
<dbReference type="KEGG" id="fuv:JR347_17660"/>
<keyword evidence="1" id="KW-0645">Protease</keyword>
<evidence type="ECO:0000313" key="1">
    <source>
        <dbReference type="EMBL" id="QSE99443.1"/>
    </source>
</evidence>
<keyword evidence="2" id="KW-1185">Reference proteome</keyword>